<comment type="caution">
    <text evidence="2">The sequence shown here is derived from an EMBL/GenBank/DDBJ whole genome shotgun (WGS) entry which is preliminary data.</text>
</comment>
<dbReference type="OrthoDB" id="1523552at2"/>
<reference evidence="3" key="1">
    <citation type="journal article" date="2017" name="Int. J. Syst. Evol. Microbiol.">
        <title>Notoacmeibacter marinus gen. nov., sp. nov., isolated from the gut of a limpet and proposal of Notoacmeibacteraceae fam. nov. in the order Rhizobiales of the class Alphaproteobacteria.</title>
        <authorList>
            <person name="Huang Z."/>
            <person name="Guo F."/>
            <person name="Lai Q."/>
        </authorList>
    </citation>
    <scope>NUCLEOTIDE SEQUENCE [LARGE SCALE GENOMIC DNA]</scope>
    <source>
        <strain evidence="3">XMTR2A4</strain>
    </source>
</reference>
<gene>
    <name evidence="2" type="ORF">B7H23_15365</name>
</gene>
<evidence type="ECO:0000313" key="2">
    <source>
        <dbReference type="EMBL" id="OXS99516.1"/>
    </source>
</evidence>
<keyword evidence="3" id="KW-1185">Reference proteome</keyword>
<evidence type="ECO:0000313" key="3">
    <source>
        <dbReference type="Proteomes" id="UP000215405"/>
    </source>
</evidence>
<dbReference type="Proteomes" id="UP000215405">
    <property type="component" value="Unassembled WGS sequence"/>
</dbReference>
<keyword evidence="1" id="KW-1133">Transmembrane helix</keyword>
<keyword evidence="1" id="KW-0472">Membrane</keyword>
<dbReference type="InterPro" id="IPR010865">
    <property type="entry name" value="DUF1499"/>
</dbReference>
<feature type="transmembrane region" description="Helical" evidence="1">
    <location>
        <begin position="51"/>
        <end position="73"/>
    </location>
</feature>
<organism evidence="2 3">
    <name type="scientific">Notoacmeibacter marinus</name>
    <dbReference type="NCBI Taxonomy" id="1876515"/>
    <lineage>
        <taxon>Bacteria</taxon>
        <taxon>Pseudomonadati</taxon>
        <taxon>Pseudomonadota</taxon>
        <taxon>Alphaproteobacteria</taxon>
        <taxon>Hyphomicrobiales</taxon>
        <taxon>Notoacmeibacteraceae</taxon>
        <taxon>Notoacmeibacter</taxon>
    </lineage>
</organism>
<keyword evidence="1" id="KW-0812">Transmembrane</keyword>
<dbReference type="EMBL" id="NBYO01000003">
    <property type="protein sequence ID" value="OXS99516.1"/>
    <property type="molecule type" value="Genomic_DNA"/>
</dbReference>
<name>A0A231UUF1_9HYPH</name>
<proteinExistence type="predicted"/>
<feature type="transmembrane region" description="Helical" evidence="1">
    <location>
        <begin position="85"/>
        <end position="109"/>
    </location>
</feature>
<dbReference type="RefSeq" id="WP_094078295.1">
    <property type="nucleotide sequence ID" value="NZ_NBYO01000003.1"/>
</dbReference>
<accession>A0A231UUF1</accession>
<sequence length="256" mass="27314">MTVIGRPNAAFSPPSHPAVAFSHFLARLATIVAIVAGAAHFFGLIAPLSLFWIIGAIVLMLLVAMVAGVVAIRDIWREGSAGLGLLARALLWALPVIVLLAIGAVHIVANPPLTELSTDPVEPPRFLPRKEEPIALPAIQAQIAAWPDLTGRRYASSPEEVEEALRRVIADNSWFFRGQFGTLETNGEVTLLVEGRAGLLLLPTRIAVRITEEGETSYVDIRSRTLAGAHDMGANGAVITKLFDALAAELQAGVQE</sequence>
<dbReference type="AlphaFoldDB" id="A0A231UUF1"/>
<protein>
    <recommendedName>
        <fullName evidence="4">DUF1499 domain-containing protein</fullName>
    </recommendedName>
</protein>
<evidence type="ECO:0000256" key="1">
    <source>
        <dbReference type="SAM" id="Phobius"/>
    </source>
</evidence>
<dbReference type="Pfam" id="PF07386">
    <property type="entry name" value="DUF1499"/>
    <property type="match status" value="1"/>
</dbReference>
<feature type="transmembrane region" description="Helical" evidence="1">
    <location>
        <begin position="24"/>
        <end position="45"/>
    </location>
</feature>
<evidence type="ECO:0008006" key="4">
    <source>
        <dbReference type="Google" id="ProtNLM"/>
    </source>
</evidence>